<dbReference type="SUPFAM" id="SSF53254">
    <property type="entry name" value="Phosphoglycerate mutase-like"/>
    <property type="match status" value="1"/>
</dbReference>
<dbReference type="Proteomes" id="UP000095658">
    <property type="component" value="Unassembled WGS sequence"/>
</dbReference>
<name>A0A1E7DPZ4_9BACI</name>
<dbReference type="SMART" id="SM00855">
    <property type="entry name" value="PGAM"/>
    <property type="match status" value="1"/>
</dbReference>
<dbReference type="GO" id="GO:0016791">
    <property type="term" value="F:phosphatase activity"/>
    <property type="evidence" value="ECO:0007669"/>
    <property type="project" value="TreeGrafter"/>
</dbReference>
<proteinExistence type="predicted"/>
<dbReference type="EMBL" id="MAMP01000020">
    <property type="protein sequence ID" value="OES45152.1"/>
    <property type="molecule type" value="Genomic_DNA"/>
</dbReference>
<dbReference type="STRING" id="1714016.BA724_03845"/>
<comment type="caution">
    <text evidence="2">The sequence shown here is derived from an EMBL/GenBank/DDBJ whole genome shotgun (WGS) entry which is preliminary data.</text>
</comment>
<dbReference type="PANTHER" id="PTHR48100:SF1">
    <property type="entry name" value="HISTIDINE PHOSPHATASE FAMILY PROTEIN-RELATED"/>
    <property type="match status" value="1"/>
</dbReference>
<evidence type="ECO:0008006" key="4">
    <source>
        <dbReference type="Google" id="ProtNLM"/>
    </source>
</evidence>
<organism evidence="2 3">
    <name type="scientific">Domibacillus iocasae</name>
    <dbReference type="NCBI Taxonomy" id="1714016"/>
    <lineage>
        <taxon>Bacteria</taxon>
        <taxon>Bacillati</taxon>
        <taxon>Bacillota</taxon>
        <taxon>Bacilli</taxon>
        <taxon>Bacillales</taxon>
        <taxon>Bacillaceae</taxon>
        <taxon>Domibacillus</taxon>
    </lineage>
</organism>
<accession>A0A1E7DPZ4</accession>
<dbReference type="Pfam" id="PF00300">
    <property type="entry name" value="His_Phos_1"/>
    <property type="match status" value="1"/>
</dbReference>
<feature type="binding site" evidence="1">
    <location>
        <position position="57"/>
    </location>
    <ligand>
        <name>substrate</name>
    </ligand>
</feature>
<dbReference type="InterPro" id="IPR050275">
    <property type="entry name" value="PGM_Phosphatase"/>
</dbReference>
<evidence type="ECO:0000313" key="2">
    <source>
        <dbReference type="EMBL" id="OES45152.1"/>
    </source>
</evidence>
<gene>
    <name evidence="2" type="ORF">BA724_03845</name>
</gene>
<evidence type="ECO:0000256" key="1">
    <source>
        <dbReference type="PIRSR" id="PIRSR613078-2"/>
    </source>
</evidence>
<dbReference type="PANTHER" id="PTHR48100">
    <property type="entry name" value="BROAD-SPECIFICITY PHOSPHATASE YOR283W-RELATED"/>
    <property type="match status" value="1"/>
</dbReference>
<dbReference type="CDD" id="cd07067">
    <property type="entry name" value="HP_PGM_like"/>
    <property type="match status" value="1"/>
</dbReference>
<dbReference type="InterPro" id="IPR013078">
    <property type="entry name" value="His_Pase_superF_clade-1"/>
</dbReference>
<reference evidence="2 3" key="1">
    <citation type="submission" date="2016-06" db="EMBL/GenBank/DDBJ databases">
        <title>Domibacillus iocasae genome sequencing.</title>
        <authorList>
            <person name="Verma A."/>
            <person name="Pal Y."/>
            <person name="Ojha A.K."/>
            <person name="Krishnamurthi S."/>
        </authorList>
    </citation>
    <scope>NUCLEOTIDE SEQUENCE [LARGE SCALE GENOMIC DNA]</scope>
    <source>
        <strain evidence="2 3">DSM 29979</strain>
    </source>
</reference>
<dbReference type="InterPro" id="IPR029033">
    <property type="entry name" value="His_PPase_superfam"/>
</dbReference>
<dbReference type="Gene3D" id="3.40.50.1240">
    <property type="entry name" value="Phosphoglycerate mutase-like"/>
    <property type="match status" value="1"/>
</dbReference>
<dbReference type="AlphaFoldDB" id="A0A1E7DPZ4"/>
<dbReference type="RefSeq" id="WP_069938033.1">
    <property type="nucleotide sequence ID" value="NZ_MAMP01000020.1"/>
</dbReference>
<sequence length="204" mass="22864">MDDCVAVGLFRHGLTDANKNRQFCGWTDVPVNEEGIAALKRLSIPNYDWIVTSDLARCIQTAAVFWPQTLTTSKKFREFYFGEWEKKTHGELEHVPEYGAWLEDYSLQVPGGDSYASFAKRIEEGFQDVLKTMADQNICRTAIVTHGGVIRHLLSVWAPDAKTFGEWSSENGHGYELSGSLSAMRRGNRCTSLQAVPLTAKRNG</sequence>
<keyword evidence="3" id="KW-1185">Reference proteome</keyword>
<protein>
    <recommendedName>
        <fullName evidence="4">Alpha-ribazole phosphatase</fullName>
    </recommendedName>
</protein>
<dbReference type="GO" id="GO:0005737">
    <property type="term" value="C:cytoplasm"/>
    <property type="evidence" value="ECO:0007669"/>
    <property type="project" value="TreeGrafter"/>
</dbReference>
<evidence type="ECO:0000313" key="3">
    <source>
        <dbReference type="Proteomes" id="UP000095658"/>
    </source>
</evidence>
<dbReference type="OrthoDB" id="9783269at2"/>
<feature type="binding site" evidence="1">
    <location>
        <begin position="11"/>
        <end position="18"/>
    </location>
    <ligand>
        <name>substrate</name>
    </ligand>
</feature>